<feature type="compositionally biased region" description="Low complexity" evidence="2">
    <location>
        <begin position="189"/>
        <end position="204"/>
    </location>
</feature>
<name>A0AA88M8G1_CHASR</name>
<evidence type="ECO:0000313" key="7">
    <source>
        <dbReference type="Proteomes" id="UP001187415"/>
    </source>
</evidence>
<evidence type="ECO:0000313" key="6">
    <source>
        <dbReference type="EMBL" id="KAK2832735.1"/>
    </source>
</evidence>
<keyword evidence="3" id="KW-0472">Membrane</keyword>
<keyword evidence="3" id="KW-0812">Transmembrane</keyword>
<dbReference type="InterPro" id="IPR050442">
    <property type="entry name" value="Peptidase_S1_coag_factors"/>
</dbReference>
<keyword evidence="7" id="KW-1185">Reference proteome</keyword>
<dbReference type="PROSITE" id="PS50998">
    <property type="entry name" value="GLA_2"/>
    <property type="match status" value="1"/>
</dbReference>
<keyword evidence="3" id="KW-1133">Transmembrane helix</keyword>
<dbReference type="InterPro" id="IPR017857">
    <property type="entry name" value="Coagulation_fac-like_Gla_dom"/>
</dbReference>
<dbReference type="SMART" id="SM00069">
    <property type="entry name" value="GLA"/>
    <property type="match status" value="1"/>
</dbReference>
<dbReference type="Gene3D" id="4.10.740.10">
    <property type="entry name" value="Coagulation Factor IX"/>
    <property type="match status" value="1"/>
</dbReference>
<feature type="chain" id="PRO_5041662140" description="Gla domain-containing protein" evidence="4">
    <location>
        <begin position="21"/>
        <end position="218"/>
    </location>
</feature>
<dbReference type="InterPro" id="IPR000294">
    <property type="entry name" value="GLA_domain"/>
</dbReference>
<dbReference type="Pfam" id="PF00594">
    <property type="entry name" value="Gla"/>
    <property type="match status" value="1"/>
</dbReference>
<sequence>MAVLSALWISLLPLLQLAYSSVIFRHAPGDPVVVDKQSAASFLSRTLLYNSWDFELVVPGNLERECMEEKCSYEEAREVFEDDSKTQAFWRKYVNNQANISKVDVSGLVAGILAVVVSAIIATVVGVYCYKAKKNGERRTAQAPVRMAADGGPPPETVPLAGIIAPGLPSYNEALNRSGQHDAPPPPYSGGAPSAPSAPSDPSQPSAPPEPPAPGNNQ</sequence>
<dbReference type="AlphaFoldDB" id="A0AA88M8G1"/>
<feature type="compositionally biased region" description="Pro residues" evidence="2">
    <location>
        <begin position="205"/>
        <end position="218"/>
    </location>
</feature>
<gene>
    <name evidence="6" type="ORF">Q5P01_016624</name>
</gene>
<dbReference type="PANTHER" id="PTHR24278:SF38">
    <property type="entry name" value="TRANSMEMBRANE GAMMA-CARBOXYGLUTAMIC ACID PROTEIN 4"/>
    <property type="match status" value="1"/>
</dbReference>
<evidence type="ECO:0000259" key="5">
    <source>
        <dbReference type="PROSITE" id="PS50998"/>
    </source>
</evidence>
<dbReference type="InterPro" id="IPR035972">
    <property type="entry name" value="GLA-like_dom_SF"/>
</dbReference>
<dbReference type="EMBL" id="JAUPFM010000013">
    <property type="protein sequence ID" value="KAK2832735.1"/>
    <property type="molecule type" value="Genomic_DNA"/>
</dbReference>
<accession>A0AA88M8G1</accession>
<evidence type="ECO:0000256" key="2">
    <source>
        <dbReference type="SAM" id="MobiDB-lite"/>
    </source>
</evidence>
<dbReference type="SUPFAM" id="SSF57630">
    <property type="entry name" value="GLA-domain"/>
    <property type="match status" value="1"/>
</dbReference>
<keyword evidence="1" id="KW-1015">Disulfide bond</keyword>
<feature type="region of interest" description="Disordered" evidence="2">
    <location>
        <begin position="139"/>
        <end position="218"/>
    </location>
</feature>
<feature type="signal peptide" evidence="4">
    <location>
        <begin position="1"/>
        <end position="20"/>
    </location>
</feature>
<feature type="transmembrane region" description="Helical" evidence="3">
    <location>
        <begin position="108"/>
        <end position="130"/>
    </location>
</feature>
<evidence type="ECO:0000256" key="3">
    <source>
        <dbReference type="SAM" id="Phobius"/>
    </source>
</evidence>
<evidence type="ECO:0000256" key="1">
    <source>
        <dbReference type="ARBA" id="ARBA00023157"/>
    </source>
</evidence>
<dbReference type="FunFam" id="4.10.740.10:FF:000001">
    <property type="entry name" value="vitamin K-dependent protein S"/>
    <property type="match status" value="1"/>
</dbReference>
<dbReference type="GO" id="GO:0005509">
    <property type="term" value="F:calcium ion binding"/>
    <property type="evidence" value="ECO:0007669"/>
    <property type="project" value="InterPro"/>
</dbReference>
<dbReference type="PROSITE" id="PS00011">
    <property type="entry name" value="GLA_1"/>
    <property type="match status" value="1"/>
</dbReference>
<keyword evidence="4" id="KW-0732">Signal</keyword>
<dbReference type="Proteomes" id="UP001187415">
    <property type="component" value="Unassembled WGS sequence"/>
</dbReference>
<dbReference type="PANTHER" id="PTHR24278">
    <property type="entry name" value="COAGULATION FACTOR"/>
    <property type="match status" value="1"/>
</dbReference>
<proteinExistence type="predicted"/>
<dbReference type="GO" id="GO:0005886">
    <property type="term" value="C:plasma membrane"/>
    <property type="evidence" value="ECO:0007669"/>
    <property type="project" value="TreeGrafter"/>
</dbReference>
<feature type="domain" description="Gla" evidence="5">
    <location>
        <begin position="49"/>
        <end position="95"/>
    </location>
</feature>
<organism evidence="6 7">
    <name type="scientific">Channa striata</name>
    <name type="common">Snakehead murrel</name>
    <name type="synonym">Ophicephalus striatus</name>
    <dbReference type="NCBI Taxonomy" id="64152"/>
    <lineage>
        <taxon>Eukaryota</taxon>
        <taxon>Metazoa</taxon>
        <taxon>Chordata</taxon>
        <taxon>Craniata</taxon>
        <taxon>Vertebrata</taxon>
        <taxon>Euteleostomi</taxon>
        <taxon>Actinopterygii</taxon>
        <taxon>Neopterygii</taxon>
        <taxon>Teleostei</taxon>
        <taxon>Neoteleostei</taxon>
        <taxon>Acanthomorphata</taxon>
        <taxon>Anabantaria</taxon>
        <taxon>Anabantiformes</taxon>
        <taxon>Channoidei</taxon>
        <taxon>Channidae</taxon>
        <taxon>Channa</taxon>
    </lineage>
</organism>
<evidence type="ECO:0000256" key="4">
    <source>
        <dbReference type="SAM" id="SignalP"/>
    </source>
</evidence>
<dbReference type="PRINTS" id="PR00001">
    <property type="entry name" value="GLABLOOD"/>
</dbReference>
<comment type="caution">
    <text evidence="6">The sequence shown here is derived from an EMBL/GenBank/DDBJ whole genome shotgun (WGS) entry which is preliminary data.</text>
</comment>
<dbReference type="GO" id="GO:0005615">
    <property type="term" value="C:extracellular space"/>
    <property type="evidence" value="ECO:0007669"/>
    <property type="project" value="TreeGrafter"/>
</dbReference>
<reference evidence="6" key="1">
    <citation type="submission" date="2023-07" db="EMBL/GenBank/DDBJ databases">
        <title>Chromosome-level Genome Assembly of Striped Snakehead (Channa striata).</title>
        <authorList>
            <person name="Liu H."/>
        </authorList>
    </citation>
    <scope>NUCLEOTIDE SEQUENCE</scope>
    <source>
        <strain evidence="6">Gz</strain>
        <tissue evidence="6">Muscle</tissue>
    </source>
</reference>
<protein>
    <recommendedName>
        <fullName evidence="5">Gla domain-containing protein</fullName>
    </recommendedName>
</protein>